<feature type="compositionally biased region" description="Polar residues" evidence="2">
    <location>
        <begin position="1"/>
        <end position="13"/>
    </location>
</feature>
<feature type="coiled-coil region" evidence="1">
    <location>
        <begin position="39"/>
        <end position="73"/>
    </location>
</feature>
<sequence length="189" mass="21341">MDAPSNLPSSSKKTMGAETGSRRDLFNRLADLSILPNAKEALESEHESYRERRQTAAHDLRALREELQVMRTQAEFIKGLSKSIDKDAAEELREWVGSKKFADEDKRTADWIDKVLENHEAIISLANDQDGEEGGQVETEEDNMEQQKENSDASSSGVGSDKDGLQEENPRLAEFRRIMEALKARQPEH</sequence>
<feature type="compositionally biased region" description="Acidic residues" evidence="2">
    <location>
        <begin position="129"/>
        <end position="144"/>
    </location>
</feature>
<organism evidence="3 4">
    <name type="scientific">Pyrenophora teres f. teres</name>
    <dbReference type="NCBI Taxonomy" id="97479"/>
    <lineage>
        <taxon>Eukaryota</taxon>
        <taxon>Fungi</taxon>
        <taxon>Dikarya</taxon>
        <taxon>Ascomycota</taxon>
        <taxon>Pezizomycotina</taxon>
        <taxon>Dothideomycetes</taxon>
        <taxon>Pleosporomycetidae</taxon>
        <taxon>Pleosporales</taxon>
        <taxon>Pleosporineae</taxon>
        <taxon>Pleosporaceae</taxon>
        <taxon>Pyrenophora</taxon>
    </lineage>
</organism>
<accession>A0A6S6W9F8</accession>
<reference evidence="3" key="1">
    <citation type="submission" date="2021-02" db="EMBL/GenBank/DDBJ databases">
        <authorList>
            <person name="Syme A R."/>
            <person name="Syme A R."/>
            <person name="Moolhuijzen P."/>
        </authorList>
    </citation>
    <scope>NUCLEOTIDE SEQUENCE</scope>
    <source>
        <strain evidence="3">W1-1</strain>
    </source>
</reference>
<protein>
    <submittedName>
        <fullName evidence="3">Uncharacterized protein</fullName>
    </submittedName>
</protein>
<evidence type="ECO:0000256" key="2">
    <source>
        <dbReference type="SAM" id="MobiDB-lite"/>
    </source>
</evidence>
<feature type="compositionally biased region" description="Basic and acidic residues" evidence="2">
    <location>
        <begin position="160"/>
        <end position="189"/>
    </location>
</feature>
<dbReference type="AlphaFoldDB" id="A0A6S6W9F8"/>
<name>A0A6S6W9F8_9PLEO</name>
<dbReference type="Proteomes" id="UP000472372">
    <property type="component" value="Chromosome 7"/>
</dbReference>
<feature type="region of interest" description="Disordered" evidence="2">
    <location>
        <begin position="123"/>
        <end position="189"/>
    </location>
</feature>
<feature type="region of interest" description="Disordered" evidence="2">
    <location>
        <begin position="1"/>
        <end position="22"/>
    </location>
</feature>
<keyword evidence="1" id="KW-0175">Coiled coil</keyword>
<evidence type="ECO:0000256" key="1">
    <source>
        <dbReference type="SAM" id="Coils"/>
    </source>
</evidence>
<proteinExistence type="predicted"/>
<evidence type="ECO:0000313" key="3">
    <source>
        <dbReference type="EMBL" id="CAE7195203.1"/>
    </source>
</evidence>
<gene>
    <name evidence="3" type="ORF">PTTW11_08101</name>
</gene>
<dbReference type="EMBL" id="HG992983">
    <property type="protein sequence ID" value="CAE7195203.1"/>
    <property type="molecule type" value="Genomic_DNA"/>
</dbReference>
<evidence type="ECO:0000313" key="4">
    <source>
        <dbReference type="Proteomes" id="UP000472372"/>
    </source>
</evidence>